<dbReference type="Proteomes" id="UP000782610">
    <property type="component" value="Unassembled WGS sequence"/>
</dbReference>
<reference evidence="4" key="1">
    <citation type="submission" date="2020-07" db="EMBL/GenBank/DDBJ databases">
        <title>Huge and variable diversity of episymbiotic CPR bacteria and DPANN archaea in groundwater ecosystems.</title>
        <authorList>
            <person name="He C.Y."/>
            <person name="Keren R."/>
            <person name="Whittaker M."/>
            <person name="Farag I.F."/>
            <person name="Doudna J."/>
            <person name="Cate J.H.D."/>
            <person name="Banfield J.F."/>
        </authorList>
    </citation>
    <scope>NUCLEOTIDE SEQUENCE</scope>
    <source>
        <strain evidence="4">NC_groundwater_1586_Pr3_B-0.1um_66_15</strain>
    </source>
</reference>
<sequence length="127" mass="13493">MSEPRDDKRPAAGSDARKATAELGERIARAQAQRPALAEAERMRQGDMSGLSRGFRLASEFTAAIFVGAGLGYIVDMVLPTRPWGLIVLLLLGFAAGVLNVVRATAEMNAASAVPPETPALRDDEDD</sequence>
<feature type="transmembrane region" description="Helical" evidence="3">
    <location>
        <begin position="54"/>
        <end position="75"/>
    </location>
</feature>
<accession>A0A933L256</accession>
<keyword evidence="1" id="KW-0813">Transport</keyword>
<proteinExistence type="inferred from homology"/>
<feature type="transmembrane region" description="Helical" evidence="3">
    <location>
        <begin position="81"/>
        <end position="102"/>
    </location>
</feature>
<dbReference type="EMBL" id="JACRAF010000039">
    <property type="protein sequence ID" value="MBI4922869.1"/>
    <property type="molecule type" value="Genomic_DNA"/>
</dbReference>
<dbReference type="GO" id="GO:1902600">
    <property type="term" value="P:proton transmembrane transport"/>
    <property type="evidence" value="ECO:0007669"/>
    <property type="project" value="UniProtKB-KW"/>
</dbReference>
<evidence type="ECO:0000256" key="3">
    <source>
        <dbReference type="SAM" id="Phobius"/>
    </source>
</evidence>
<feature type="region of interest" description="Disordered" evidence="2">
    <location>
        <begin position="1"/>
        <end position="20"/>
    </location>
</feature>
<dbReference type="InterPro" id="IPR016989">
    <property type="entry name" value="Atp1_alphaprobac"/>
</dbReference>
<keyword evidence="1 3" id="KW-0472">Membrane</keyword>
<keyword evidence="3" id="KW-0812">Transmembrane</keyword>
<keyword evidence="1" id="KW-0406">Ion transport</keyword>
<dbReference type="Pfam" id="PF09527">
    <property type="entry name" value="ATPase_gene1"/>
    <property type="match status" value="1"/>
</dbReference>
<gene>
    <name evidence="4" type="ORF">HY834_14070</name>
</gene>
<evidence type="ECO:0000313" key="5">
    <source>
        <dbReference type="Proteomes" id="UP000782610"/>
    </source>
</evidence>
<dbReference type="PIRSF" id="PIRSF032126">
    <property type="entry name" value="F0F1_ATP_synthase_subunit_I"/>
    <property type="match status" value="1"/>
</dbReference>
<dbReference type="InterPro" id="IPR032820">
    <property type="entry name" value="ATPase_put"/>
</dbReference>
<dbReference type="AlphaFoldDB" id="A0A933L256"/>
<evidence type="ECO:0000256" key="2">
    <source>
        <dbReference type="SAM" id="MobiDB-lite"/>
    </source>
</evidence>
<evidence type="ECO:0000256" key="1">
    <source>
        <dbReference type="PIRNR" id="PIRNR032126"/>
    </source>
</evidence>
<name>A0A933L256_9HYPH</name>
<evidence type="ECO:0000313" key="4">
    <source>
        <dbReference type="EMBL" id="MBI4922869.1"/>
    </source>
</evidence>
<comment type="similarity">
    <text evidence="1">Belongs to the bacterial AtpI family.</text>
</comment>
<comment type="function">
    <text evidence="1">A possible function for this protein is to guide the assembly of the membrane sector of the ATPase enzyme complex.</text>
</comment>
<protein>
    <recommendedName>
        <fullName evidence="1">ATP synthase protein I</fullName>
    </recommendedName>
</protein>
<organism evidence="4 5">
    <name type="scientific">Devosia nanyangense</name>
    <dbReference type="NCBI Taxonomy" id="1228055"/>
    <lineage>
        <taxon>Bacteria</taxon>
        <taxon>Pseudomonadati</taxon>
        <taxon>Pseudomonadota</taxon>
        <taxon>Alphaproteobacteria</taxon>
        <taxon>Hyphomicrobiales</taxon>
        <taxon>Devosiaceae</taxon>
        <taxon>Devosia</taxon>
    </lineage>
</organism>
<comment type="caution">
    <text evidence="4">The sequence shown here is derived from an EMBL/GenBank/DDBJ whole genome shotgun (WGS) entry which is preliminary data.</text>
</comment>
<keyword evidence="3" id="KW-1133">Transmembrane helix</keyword>
<keyword evidence="1" id="KW-0375">Hydrogen ion transport</keyword>
<dbReference type="GO" id="GO:0045259">
    <property type="term" value="C:proton-transporting ATP synthase complex"/>
    <property type="evidence" value="ECO:0007669"/>
    <property type="project" value="UniProtKB-UniRule"/>
</dbReference>